<feature type="transmembrane region" description="Helical" evidence="1">
    <location>
        <begin position="57"/>
        <end position="78"/>
    </location>
</feature>
<reference evidence="3" key="1">
    <citation type="submission" date="2016-03" db="EMBL/GenBank/DDBJ databases">
        <authorList>
            <person name="Ploux O."/>
        </authorList>
    </citation>
    <scope>NUCLEOTIDE SEQUENCE [LARGE SCALE GENOMIC DNA]</scope>
    <source>
        <strain evidence="3">BS258</strain>
    </source>
</reference>
<sequence>MSDGLDVPAAVTRSMLGWGVVAGPFYLVFGLILALTRDGFDLTRHSLSLLSLGEGDWLQILNFTLTGIMVIVAGWGLLRAPTDRSRGTGIAVIIAGAALVLAGIVRPDPVADFPPGAEAIATASGILHLVMGAVQFIGLTVAALILAGTFARRGERGRALVSRILGIIVIVAFLAGAALSASPVGVGLLWAAVVAGFAWLLVSCVWVYRIVPHPDVSRR</sequence>
<feature type="transmembrane region" description="Helical" evidence="1">
    <location>
        <begin position="126"/>
        <end position="148"/>
    </location>
</feature>
<dbReference type="EMBL" id="CP014869">
    <property type="protein sequence ID" value="AMT94755.1"/>
    <property type="molecule type" value="Genomic_DNA"/>
</dbReference>
<feature type="transmembrane region" description="Helical" evidence="1">
    <location>
        <begin position="90"/>
        <end position="106"/>
    </location>
</feature>
<organism evidence="2 3">
    <name type="scientific">Brevibacterium linens</name>
    <dbReference type="NCBI Taxonomy" id="1703"/>
    <lineage>
        <taxon>Bacteria</taxon>
        <taxon>Bacillati</taxon>
        <taxon>Actinomycetota</taxon>
        <taxon>Actinomycetes</taxon>
        <taxon>Micrococcales</taxon>
        <taxon>Brevibacteriaceae</taxon>
        <taxon>Brevibacterium</taxon>
    </lineage>
</organism>
<protein>
    <recommendedName>
        <fullName evidence="4">DUF998 domain-containing protein</fullName>
    </recommendedName>
</protein>
<dbReference type="Pfam" id="PF06197">
    <property type="entry name" value="DUF998"/>
    <property type="match status" value="1"/>
</dbReference>
<keyword evidence="1" id="KW-0812">Transmembrane</keyword>
<keyword evidence="1" id="KW-1133">Transmembrane helix</keyword>
<dbReference type="InterPro" id="IPR009339">
    <property type="entry name" value="DUF998"/>
</dbReference>
<name>A0A142NPQ1_BRELN</name>
<proteinExistence type="predicted"/>
<feature type="transmembrane region" description="Helical" evidence="1">
    <location>
        <begin position="160"/>
        <end position="181"/>
    </location>
</feature>
<feature type="transmembrane region" description="Helical" evidence="1">
    <location>
        <begin position="15"/>
        <end position="37"/>
    </location>
</feature>
<feature type="transmembrane region" description="Helical" evidence="1">
    <location>
        <begin position="187"/>
        <end position="211"/>
    </location>
</feature>
<accession>A0A142NPQ1</accession>
<evidence type="ECO:0000313" key="2">
    <source>
        <dbReference type="EMBL" id="AMT94755.1"/>
    </source>
</evidence>
<gene>
    <name evidence="2" type="ORF">A2T55_14210</name>
</gene>
<dbReference type="RefSeq" id="WP_062862320.1">
    <property type="nucleotide sequence ID" value="NZ_CP014869.1"/>
</dbReference>
<evidence type="ECO:0008006" key="4">
    <source>
        <dbReference type="Google" id="ProtNLM"/>
    </source>
</evidence>
<evidence type="ECO:0000256" key="1">
    <source>
        <dbReference type="SAM" id="Phobius"/>
    </source>
</evidence>
<dbReference type="KEGG" id="bly:A2T55_14210"/>
<dbReference type="Proteomes" id="UP000075950">
    <property type="component" value="Chromosome"/>
</dbReference>
<dbReference type="AlphaFoldDB" id="A0A142NPQ1"/>
<keyword evidence="1" id="KW-0472">Membrane</keyword>
<evidence type="ECO:0000313" key="3">
    <source>
        <dbReference type="Proteomes" id="UP000075950"/>
    </source>
</evidence>